<dbReference type="OrthoDB" id="2430343at2759"/>
<name>A0A4U7L2R2_9BASI</name>
<dbReference type="EMBL" id="SRRM01000002">
    <property type="protein sequence ID" value="TKY90148.1"/>
    <property type="molecule type" value="Genomic_DNA"/>
</dbReference>
<proteinExistence type="predicted"/>
<dbReference type="GO" id="GO:0140580">
    <property type="term" value="F:mitochondrion autophagosome adaptor activity"/>
    <property type="evidence" value="ECO:0007669"/>
    <property type="project" value="InterPro"/>
</dbReference>
<dbReference type="GeneID" id="40723041"/>
<dbReference type="KEGG" id="sgra:EX895_000146"/>
<keyword evidence="3" id="KW-1185">Reference proteome</keyword>
<dbReference type="RefSeq" id="XP_029742133.1">
    <property type="nucleotide sequence ID" value="XM_029880747.1"/>
</dbReference>
<dbReference type="Pfam" id="PF08589">
    <property type="entry name" value="ATG43"/>
    <property type="match status" value="1"/>
</dbReference>
<evidence type="ECO:0000313" key="2">
    <source>
        <dbReference type="EMBL" id="TKY90148.1"/>
    </source>
</evidence>
<evidence type="ECO:0008006" key="4">
    <source>
        <dbReference type="Google" id="ProtNLM"/>
    </source>
</evidence>
<comment type="caution">
    <text evidence="2">The sequence shown here is derived from an EMBL/GenBank/DDBJ whole genome shotgun (WGS) entry which is preliminary data.</text>
</comment>
<sequence length="187" mass="20730">MPGAHSSTRRHGRRQALDRFHDHDDDEDAVSSSGAVSESSSRASSASDDDGLASKLPTLPDLRFEQSYLATIRGFLHEEHPSRDSVDDEGNVEKDHHHKVTVTHSKVKHEHELWLGNLRVEWFPILYVTVRDQLLSPLVQGAVWGLGGLLLTQIRQYVSARTRGAPKVGGVQRTTSSILRSVGLGKR</sequence>
<feature type="region of interest" description="Disordered" evidence="1">
    <location>
        <begin position="1"/>
        <end position="52"/>
    </location>
</feature>
<dbReference type="AlphaFoldDB" id="A0A4U7L2R2"/>
<evidence type="ECO:0000313" key="3">
    <source>
        <dbReference type="Proteomes" id="UP000306050"/>
    </source>
</evidence>
<dbReference type="GO" id="GO:0000423">
    <property type="term" value="P:mitophagy"/>
    <property type="evidence" value="ECO:0007669"/>
    <property type="project" value="InterPro"/>
</dbReference>
<feature type="compositionally biased region" description="Low complexity" evidence="1">
    <location>
        <begin position="30"/>
        <end position="46"/>
    </location>
</feature>
<dbReference type="PANTHER" id="PTHR38699:SF1">
    <property type="entry name" value="MITOPHAGY RECEPTOR ATG43"/>
    <property type="match status" value="1"/>
</dbReference>
<feature type="region of interest" description="Disordered" evidence="1">
    <location>
        <begin position="80"/>
        <end position="103"/>
    </location>
</feature>
<dbReference type="InterPro" id="IPR013898">
    <property type="entry name" value="Atg43"/>
</dbReference>
<dbReference type="PANTHER" id="PTHR38699">
    <property type="entry name" value="CHROMOSOME 1, WHOLE GENOME SHOTGUN SEQUENCE"/>
    <property type="match status" value="1"/>
</dbReference>
<gene>
    <name evidence="2" type="ORF">EX895_000146</name>
</gene>
<organism evidence="2 3">
    <name type="scientific">Sporisorium graminicola</name>
    <dbReference type="NCBI Taxonomy" id="280036"/>
    <lineage>
        <taxon>Eukaryota</taxon>
        <taxon>Fungi</taxon>
        <taxon>Dikarya</taxon>
        <taxon>Basidiomycota</taxon>
        <taxon>Ustilaginomycotina</taxon>
        <taxon>Ustilaginomycetes</taxon>
        <taxon>Ustilaginales</taxon>
        <taxon>Ustilaginaceae</taxon>
        <taxon>Sporisorium</taxon>
    </lineage>
</organism>
<evidence type="ECO:0000256" key="1">
    <source>
        <dbReference type="SAM" id="MobiDB-lite"/>
    </source>
</evidence>
<accession>A0A4U7L2R2</accession>
<reference evidence="2 3" key="1">
    <citation type="submission" date="2019-05" db="EMBL/GenBank/DDBJ databases">
        <title>Sporisorium graminicola CBS 10092 draft sequencing and annotation.</title>
        <authorList>
            <person name="Solano-Gonzalez S."/>
            <person name="Caddick M.X."/>
            <person name="Darby A."/>
        </authorList>
    </citation>
    <scope>NUCLEOTIDE SEQUENCE [LARGE SCALE GENOMIC DNA]</scope>
    <source>
        <strain evidence="2 3">CBS 10092</strain>
    </source>
</reference>
<dbReference type="Proteomes" id="UP000306050">
    <property type="component" value="Chromosome SGRAM_1"/>
</dbReference>
<protein>
    <recommendedName>
        <fullName evidence="4">DUF1770 domain-containing protein</fullName>
    </recommendedName>
</protein>
<feature type="compositionally biased region" description="Basic and acidic residues" evidence="1">
    <location>
        <begin position="80"/>
        <end position="95"/>
    </location>
</feature>